<evidence type="ECO:0000256" key="6">
    <source>
        <dbReference type="ARBA" id="ARBA00022989"/>
    </source>
</evidence>
<dbReference type="EMBL" id="CP010803">
    <property type="protein sequence ID" value="AJY48334.1"/>
    <property type="molecule type" value="Genomic_DNA"/>
</dbReference>
<keyword evidence="6 9" id="KW-1133">Transmembrane helix</keyword>
<dbReference type="InterPro" id="IPR013685">
    <property type="entry name" value="POTRA_FtsQ_type"/>
</dbReference>
<dbReference type="Proteomes" id="UP000032611">
    <property type="component" value="Chromosome"/>
</dbReference>
<gene>
    <name evidence="9" type="primary">ftsQ</name>
    <name evidence="11" type="ORF">TM49_18235</name>
</gene>
<dbReference type="Gene3D" id="3.10.20.310">
    <property type="entry name" value="membrane protein fhac"/>
    <property type="match status" value="1"/>
</dbReference>
<keyword evidence="4 9" id="KW-0132">Cell division</keyword>
<dbReference type="InterPro" id="IPR026579">
    <property type="entry name" value="FtsQ"/>
</dbReference>
<dbReference type="InterPro" id="IPR005548">
    <property type="entry name" value="Cell_div_FtsQ/DivIB_C"/>
</dbReference>
<sequence>MTEGGTVDPNGRAGVLPRPVRRAVRVAGGLATGRTPVPKHVGTAAALVFFLAVGANAIVVAGKGDVVTRAAFRLSGFYVEDIEISGNHETSEIAVLQNLGLENAYSLQGLDIQRARGELLNLPWVADADVRKVYPSTLKVSLTERVPYALWQQEDGRVLMIEHDGNVIGPINEPKFKRLPLVLGQGANFAVEGLGSLLSEWPELASRVRAYKRVDGRRWDLYLDNGVLVKLPEMGSDAAVARLKSLDESRSILERQVAAIDLRLDDRVAVQLTPEAMEQRTEAVEALQKTYKNKGRRL</sequence>
<dbReference type="Gene3D" id="3.40.50.11690">
    <property type="entry name" value="Cell division protein FtsQ/DivIB"/>
    <property type="match status" value="1"/>
</dbReference>
<dbReference type="OrthoDB" id="9783091at2"/>
<evidence type="ECO:0000256" key="8">
    <source>
        <dbReference type="ARBA" id="ARBA00023306"/>
    </source>
</evidence>
<dbReference type="KEGG" id="mey:TM49_18235"/>
<dbReference type="Pfam" id="PF03799">
    <property type="entry name" value="FtsQ_DivIB_C"/>
    <property type="match status" value="1"/>
</dbReference>
<dbReference type="RefSeq" id="WP_045685463.1">
    <property type="nucleotide sequence ID" value="NZ_CP010803.1"/>
</dbReference>
<keyword evidence="2 9" id="KW-1003">Cell membrane</keyword>
<keyword evidence="12" id="KW-1185">Reference proteome</keyword>
<dbReference type="GO" id="GO:0043093">
    <property type="term" value="P:FtsZ-dependent cytokinesis"/>
    <property type="evidence" value="ECO:0007669"/>
    <property type="project" value="UniProtKB-UniRule"/>
</dbReference>
<evidence type="ECO:0000256" key="2">
    <source>
        <dbReference type="ARBA" id="ARBA00022475"/>
    </source>
</evidence>
<evidence type="ECO:0000256" key="1">
    <source>
        <dbReference type="ARBA" id="ARBA00004370"/>
    </source>
</evidence>
<evidence type="ECO:0000256" key="5">
    <source>
        <dbReference type="ARBA" id="ARBA00022692"/>
    </source>
</evidence>
<evidence type="ECO:0000259" key="10">
    <source>
        <dbReference type="PROSITE" id="PS51779"/>
    </source>
</evidence>
<keyword evidence="8 9" id="KW-0131">Cell cycle</keyword>
<evidence type="ECO:0000256" key="9">
    <source>
        <dbReference type="HAMAP-Rule" id="MF_00911"/>
    </source>
</evidence>
<dbReference type="PATRIC" id="fig|1486262.3.peg.3771"/>
<dbReference type="HAMAP" id="MF_00911">
    <property type="entry name" value="FtsQ_subfam"/>
    <property type="match status" value="1"/>
</dbReference>
<dbReference type="STRING" id="1486262.TM49_18235"/>
<evidence type="ECO:0000256" key="3">
    <source>
        <dbReference type="ARBA" id="ARBA00022519"/>
    </source>
</evidence>
<name>A0A0D5LVN8_MAREN</name>
<dbReference type="GO" id="GO:0032153">
    <property type="term" value="C:cell division site"/>
    <property type="evidence" value="ECO:0007669"/>
    <property type="project" value="UniProtKB-UniRule"/>
</dbReference>
<dbReference type="PANTHER" id="PTHR35851:SF1">
    <property type="entry name" value="CELL DIVISION PROTEIN FTSQ"/>
    <property type="match status" value="1"/>
</dbReference>
<comment type="function">
    <text evidence="9">Essential cell division protein.</text>
</comment>
<dbReference type="HOGENOM" id="CLU_061141_2_0_5"/>
<dbReference type="InterPro" id="IPR045335">
    <property type="entry name" value="FtsQ_C_sf"/>
</dbReference>
<protein>
    <recommendedName>
        <fullName evidence="9">Cell division protein FtsQ</fullName>
    </recommendedName>
</protein>
<comment type="similarity">
    <text evidence="9">Belongs to the FtsQ/DivIB family. FtsQ subfamily.</text>
</comment>
<comment type="subcellular location">
    <subcellularLocation>
        <location evidence="9">Cell inner membrane</location>
        <topology evidence="9">Single-pass type II membrane protein</topology>
    </subcellularLocation>
    <subcellularLocation>
        <location evidence="1">Membrane</location>
    </subcellularLocation>
    <text evidence="9">Localizes to the division septum.</text>
</comment>
<dbReference type="PANTHER" id="PTHR35851">
    <property type="entry name" value="CELL DIVISION PROTEIN FTSQ"/>
    <property type="match status" value="1"/>
</dbReference>
<accession>A0A0D5LVN8</accession>
<evidence type="ECO:0000256" key="4">
    <source>
        <dbReference type="ARBA" id="ARBA00022618"/>
    </source>
</evidence>
<dbReference type="GO" id="GO:0090529">
    <property type="term" value="P:cell septum assembly"/>
    <property type="evidence" value="ECO:0007669"/>
    <property type="project" value="InterPro"/>
</dbReference>
<reference evidence="11 12" key="1">
    <citation type="journal article" date="2015" name="Genome Announc.">
        <title>Complete genome sequence of Martelella endophytica YC6887, which has antifungal activity associated with a halophyte.</title>
        <authorList>
            <person name="Khan A."/>
            <person name="Khan H."/>
            <person name="Chung E.J."/>
            <person name="Hossain M.T."/>
            <person name="Chung Y.R."/>
        </authorList>
    </citation>
    <scope>NUCLEOTIDE SEQUENCE [LARGE SCALE GENOMIC DNA]</scope>
    <source>
        <strain evidence="11">YC6887</strain>
    </source>
</reference>
<evidence type="ECO:0000256" key="7">
    <source>
        <dbReference type="ARBA" id="ARBA00023136"/>
    </source>
</evidence>
<evidence type="ECO:0000313" key="12">
    <source>
        <dbReference type="Proteomes" id="UP000032611"/>
    </source>
</evidence>
<dbReference type="AlphaFoldDB" id="A0A0D5LVN8"/>
<organism evidence="11 12">
    <name type="scientific">Martelella endophytica</name>
    <dbReference type="NCBI Taxonomy" id="1486262"/>
    <lineage>
        <taxon>Bacteria</taxon>
        <taxon>Pseudomonadati</taxon>
        <taxon>Pseudomonadota</taxon>
        <taxon>Alphaproteobacteria</taxon>
        <taxon>Hyphomicrobiales</taxon>
        <taxon>Aurantimonadaceae</taxon>
        <taxon>Martelella</taxon>
    </lineage>
</organism>
<dbReference type="GO" id="GO:0005886">
    <property type="term" value="C:plasma membrane"/>
    <property type="evidence" value="ECO:0007669"/>
    <property type="project" value="UniProtKB-SubCell"/>
</dbReference>
<dbReference type="Pfam" id="PF08478">
    <property type="entry name" value="POTRA_1"/>
    <property type="match status" value="1"/>
</dbReference>
<keyword evidence="5 9" id="KW-0812">Transmembrane</keyword>
<dbReference type="InterPro" id="IPR034746">
    <property type="entry name" value="POTRA"/>
</dbReference>
<feature type="domain" description="POTRA" evidence="10">
    <location>
        <begin position="77"/>
        <end position="145"/>
    </location>
</feature>
<dbReference type="PROSITE" id="PS51779">
    <property type="entry name" value="POTRA"/>
    <property type="match status" value="1"/>
</dbReference>
<proteinExistence type="inferred from homology"/>
<evidence type="ECO:0000313" key="11">
    <source>
        <dbReference type="EMBL" id="AJY48334.1"/>
    </source>
</evidence>
<keyword evidence="7 9" id="KW-0472">Membrane</keyword>
<keyword evidence="3 9" id="KW-0997">Cell inner membrane</keyword>